<dbReference type="InterPro" id="IPR029068">
    <property type="entry name" value="Glyas_Bleomycin-R_OHBP_Dase"/>
</dbReference>
<protein>
    <submittedName>
        <fullName evidence="2">VOC family protein</fullName>
    </submittedName>
</protein>
<evidence type="ECO:0000313" key="2">
    <source>
        <dbReference type="EMBL" id="MBA5760989.1"/>
    </source>
</evidence>
<name>A0A7W2IS58_9VIBR</name>
<dbReference type="PANTHER" id="PTHR21366:SF14">
    <property type="entry name" value="GLYOXALASE DOMAIN-CONTAINING PROTEIN 5"/>
    <property type="match status" value="1"/>
</dbReference>
<dbReference type="EMBL" id="JACFYF010000001">
    <property type="protein sequence ID" value="MBA5760989.1"/>
    <property type="molecule type" value="Genomic_DNA"/>
</dbReference>
<dbReference type="PROSITE" id="PS51819">
    <property type="entry name" value="VOC"/>
    <property type="match status" value="1"/>
</dbReference>
<dbReference type="AlphaFoldDB" id="A0A7W2IS58"/>
<gene>
    <name evidence="2" type="ORF">H2O73_01440</name>
</gene>
<dbReference type="RefSeq" id="WP_182105803.1">
    <property type="nucleotide sequence ID" value="NZ_JACFYF010000001.1"/>
</dbReference>
<dbReference type="PANTHER" id="PTHR21366">
    <property type="entry name" value="GLYOXALASE FAMILY PROTEIN"/>
    <property type="match status" value="1"/>
</dbReference>
<dbReference type="InterPro" id="IPR004360">
    <property type="entry name" value="Glyas_Fos-R_dOase_dom"/>
</dbReference>
<accession>A0A7W2IS58</accession>
<comment type="caution">
    <text evidence="2">The sequence shown here is derived from an EMBL/GenBank/DDBJ whole genome shotgun (WGS) entry which is preliminary data.</text>
</comment>
<evidence type="ECO:0000259" key="1">
    <source>
        <dbReference type="PROSITE" id="PS51819"/>
    </source>
</evidence>
<dbReference type="InterPro" id="IPR050383">
    <property type="entry name" value="GlyoxalaseI/FosfomycinResist"/>
</dbReference>
<reference evidence="2 3" key="1">
    <citation type="submission" date="2020-07" db="EMBL/GenBank/DDBJ databases">
        <title>Vibrio marinisediminis sp. nov., isolated from marine sediment.</title>
        <authorList>
            <person name="Ji X."/>
        </authorList>
    </citation>
    <scope>NUCLEOTIDE SEQUENCE [LARGE SCALE GENOMIC DNA]</scope>
    <source>
        <strain evidence="2 3">404</strain>
    </source>
</reference>
<dbReference type="InterPro" id="IPR037523">
    <property type="entry name" value="VOC_core"/>
</dbReference>
<sequence>MIRINGLDHIVLRAHCLDNMLYFYRDLLGCQIERSLPQLGLTQLRAGEALIDIVTINSELGQLGGAPPTQDGRNVDHFCLQIDPIEEEVLIAILEQLNITHSGFAERYGAQGFGRSIYLSDPEGNIVELKPNKEMK</sequence>
<proteinExistence type="predicted"/>
<organism evidence="2 3">
    <name type="scientific">Vibrio marinisediminis</name>
    <dbReference type="NCBI Taxonomy" id="2758441"/>
    <lineage>
        <taxon>Bacteria</taxon>
        <taxon>Pseudomonadati</taxon>
        <taxon>Pseudomonadota</taxon>
        <taxon>Gammaproteobacteria</taxon>
        <taxon>Vibrionales</taxon>
        <taxon>Vibrionaceae</taxon>
        <taxon>Vibrio</taxon>
    </lineage>
</organism>
<feature type="domain" description="VOC" evidence="1">
    <location>
        <begin position="6"/>
        <end position="132"/>
    </location>
</feature>
<keyword evidence="3" id="KW-1185">Reference proteome</keyword>
<dbReference type="Pfam" id="PF00903">
    <property type="entry name" value="Glyoxalase"/>
    <property type="match status" value="1"/>
</dbReference>
<dbReference type="Gene3D" id="3.10.180.10">
    <property type="entry name" value="2,3-Dihydroxybiphenyl 1,2-Dioxygenase, domain 1"/>
    <property type="match status" value="1"/>
</dbReference>
<dbReference type="Proteomes" id="UP000571701">
    <property type="component" value="Unassembled WGS sequence"/>
</dbReference>
<dbReference type="SUPFAM" id="SSF54593">
    <property type="entry name" value="Glyoxalase/Bleomycin resistance protein/Dihydroxybiphenyl dioxygenase"/>
    <property type="match status" value="1"/>
</dbReference>
<evidence type="ECO:0000313" key="3">
    <source>
        <dbReference type="Proteomes" id="UP000571701"/>
    </source>
</evidence>